<dbReference type="Proteomes" id="UP001207605">
    <property type="component" value="Unassembled WGS sequence"/>
</dbReference>
<proteinExistence type="predicted"/>
<dbReference type="InterPro" id="IPR010181">
    <property type="entry name" value="CGCAxxGCC_motif"/>
</dbReference>
<sequence length="134" mass="14867">MESKLQIAEDKFNHMYNCCQSVICCYCEEFGLEEKDVFRMTEGFGLGMGGLKDTCGAVVGMFMTIGLANSAGNLSDPYMTKSDTYNKIMEAARLFEEKKGSLMCRDLLTDKGAQPLPCCRECVKTAVEVLEIII</sequence>
<evidence type="ECO:0000313" key="2">
    <source>
        <dbReference type="Proteomes" id="UP001207605"/>
    </source>
</evidence>
<evidence type="ECO:0000313" key="1">
    <source>
        <dbReference type="EMBL" id="MCU6699031.1"/>
    </source>
</evidence>
<dbReference type="Pfam" id="PF09719">
    <property type="entry name" value="C_GCAxxG_C_C"/>
    <property type="match status" value="1"/>
</dbReference>
<name>A0ABT2S364_9FIRM</name>
<gene>
    <name evidence="1" type="ORF">OCV65_02060</name>
</gene>
<organism evidence="1 2">
    <name type="scientific">Dorea ammoniilytica</name>
    <dbReference type="NCBI Taxonomy" id="2981788"/>
    <lineage>
        <taxon>Bacteria</taxon>
        <taxon>Bacillati</taxon>
        <taxon>Bacillota</taxon>
        <taxon>Clostridia</taxon>
        <taxon>Lachnospirales</taxon>
        <taxon>Lachnospiraceae</taxon>
        <taxon>Dorea</taxon>
    </lineage>
</organism>
<dbReference type="RefSeq" id="WP_262580763.1">
    <property type="nucleotide sequence ID" value="NZ_JAOQJV010000001.1"/>
</dbReference>
<protein>
    <submittedName>
        <fullName evidence="1">C-GCAxxG-C-C family protein</fullName>
    </submittedName>
</protein>
<dbReference type="NCBIfam" id="TIGR01909">
    <property type="entry name" value="C_GCAxxG_C_C"/>
    <property type="match status" value="1"/>
</dbReference>
<comment type="caution">
    <text evidence="1">The sequence shown here is derived from an EMBL/GenBank/DDBJ whole genome shotgun (WGS) entry which is preliminary data.</text>
</comment>
<accession>A0ABT2S364</accession>
<dbReference type="EMBL" id="JAOQJV010000001">
    <property type="protein sequence ID" value="MCU6699031.1"/>
    <property type="molecule type" value="Genomic_DNA"/>
</dbReference>
<keyword evidence="2" id="KW-1185">Reference proteome</keyword>
<reference evidence="1 2" key="1">
    <citation type="journal article" date="2021" name="ISME Commun">
        <title>Automated analysis of genomic sequences facilitates high-throughput and comprehensive description of bacteria.</title>
        <authorList>
            <person name="Hitch T.C.A."/>
        </authorList>
    </citation>
    <scope>NUCLEOTIDE SEQUENCE [LARGE SCALE GENOMIC DNA]</scope>
    <source>
        <strain evidence="1 2">Sanger_02</strain>
    </source>
</reference>